<evidence type="ECO:0000313" key="2">
    <source>
        <dbReference type="Proteomes" id="UP000316612"/>
    </source>
</evidence>
<dbReference type="RefSeq" id="WP_141360733.1">
    <property type="nucleotide sequence ID" value="NZ_BAAAJL010000007.1"/>
</dbReference>
<comment type="caution">
    <text evidence="1">The sequence shown here is derived from an EMBL/GenBank/DDBJ whole genome shotgun (WGS) entry which is preliminary data.</text>
</comment>
<dbReference type="Proteomes" id="UP000316612">
    <property type="component" value="Unassembled WGS sequence"/>
</dbReference>
<keyword evidence="2" id="KW-1185">Reference proteome</keyword>
<dbReference type="EMBL" id="BJNY01000001">
    <property type="protein sequence ID" value="GED04504.1"/>
    <property type="molecule type" value="Genomic_DNA"/>
</dbReference>
<proteinExistence type="predicted"/>
<organism evidence="1 2">
    <name type="scientific">Glutamicibacter uratoxydans</name>
    <name type="common">Arthrobacter uratoxydans</name>
    <dbReference type="NCBI Taxonomy" id="43667"/>
    <lineage>
        <taxon>Bacteria</taxon>
        <taxon>Bacillati</taxon>
        <taxon>Actinomycetota</taxon>
        <taxon>Actinomycetes</taxon>
        <taxon>Micrococcales</taxon>
        <taxon>Micrococcaceae</taxon>
        <taxon>Glutamicibacter</taxon>
    </lineage>
</organism>
<dbReference type="AlphaFoldDB" id="A0A4Y4DL02"/>
<gene>
    <name evidence="1" type="ORF">AUR04nite_00360</name>
</gene>
<accession>A0A4Y4DL02</accession>
<name>A0A4Y4DL02_GLUUR</name>
<evidence type="ECO:0000313" key="1">
    <source>
        <dbReference type="EMBL" id="GED04504.1"/>
    </source>
</evidence>
<protein>
    <submittedName>
        <fullName evidence="1">Uncharacterized protein</fullName>
    </submittedName>
</protein>
<reference evidence="1 2" key="1">
    <citation type="submission" date="2019-06" db="EMBL/GenBank/DDBJ databases">
        <title>Whole genome shotgun sequence of Glutamicibacter uratoxydans NBRC 15515.</title>
        <authorList>
            <person name="Hosoyama A."/>
            <person name="Uohara A."/>
            <person name="Ohji S."/>
            <person name="Ichikawa N."/>
        </authorList>
    </citation>
    <scope>NUCLEOTIDE SEQUENCE [LARGE SCALE GENOMIC DNA]</scope>
    <source>
        <strain evidence="1 2">NBRC 15515</strain>
    </source>
</reference>
<sequence length="61" mass="6576">MQSLGLKLEGAIFRYDGDDYLAHSECADLVVASMPLGRVVIIGPVAWADGDKCAYAKCDKQ</sequence>